<comment type="catalytic activity">
    <reaction evidence="4">
        <text>L-serine + acetyl-CoA = O-acetyl-L-serine + CoA</text>
        <dbReference type="Rhea" id="RHEA:24560"/>
        <dbReference type="ChEBI" id="CHEBI:33384"/>
        <dbReference type="ChEBI" id="CHEBI:57287"/>
        <dbReference type="ChEBI" id="CHEBI:57288"/>
        <dbReference type="ChEBI" id="CHEBI:58340"/>
        <dbReference type="EC" id="2.3.1.30"/>
    </reaction>
</comment>
<gene>
    <name evidence="6" type="ORF">FCN80_12575</name>
</gene>
<sequence>MNTLKETFNAIRLESKKNDSLRLIILLIFFRLTYYVRYKRKNNKLLFIAFFPFYLLLFIIFRLYSTCICACDLYPGTQIGIGLVMYHGFAVVIHPEVKIGENCIIRQGVTIGNKVKKDGSISRCPNIGNNVEFGANSIVIGEVKIGDNCKIGAGVVVTRNIQTGSIVIPAKMININGDDIN</sequence>
<dbReference type="EC" id="2.3.1.30" evidence="4"/>
<dbReference type="PIRSF" id="PIRSF000441">
    <property type="entry name" value="CysE"/>
    <property type="match status" value="1"/>
</dbReference>
<dbReference type="InterPro" id="IPR011004">
    <property type="entry name" value="Trimer_LpxA-like_sf"/>
</dbReference>
<feature type="transmembrane region" description="Helical" evidence="5">
    <location>
        <begin position="20"/>
        <end position="38"/>
    </location>
</feature>
<dbReference type="Gene3D" id="2.160.10.10">
    <property type="entry name" value="Hexapeptide repeat proteins"/>
    <property type="match status" value="1"/>
</dbReference>
<organism evidence="6 7">
    <name type="scientific">Martelella alba</name>
    <dbReference type="NCBI Taxonomy" id="2590451"/>
    <lineage>
        <taxon>Bacteria</taxon>
        <taxon>Pseudomonadati</taxon>
        <taxon>Pseudomonadota</taxon>
        <taxon>Alphaproteobacteria</taxon>
        <taxon>Hyphomicrobiales</taxon>
        <taxon>Aurantimonadaceae</taxon>
        <taxon>Martelella</taxon>
    </lineage>
</organism>
<evidence type="ECO:0000256" key="1">
    <source>
        <dbReference type="ARBA" id="ARBA00007274"/>
    </source>
</evidence>
<keyword evidence="5" id="KW-0472">Membrane</keyword>
<comment type="similarity">
    <text evidence="1 4">Belongs to the transferase hexapeptide repeat family.</text>
</comment>
<dbReference type="InterPro" id="IPR005881">
    <property type="entry name" value="Ser_O-AcTrfase"/>
</dbReference>
<evidence type="ECO:0000313" key="7">
    <source>
        <dbReference type="Proteomes" id="UP000305202"/>
    </source>
</evidence>
<accession>A0ABY2SL87</accession>
<dbReference type="InterPro" id="IPR045304">
    <property type="entry name" value="LbH_SAT"/>
</dbReference>
<evidence type="ECO:0000313" key="6">
    <source>
        <dbReference type="EMBL" id="TKI05770.1"/>
    </source>
</evidence>
<evidence type="ECO:0000256" key="2">
    <source>
        <dbReference type="ARBA" id="ARBA00022679"/>
    </source>
</evidence>
<dbReference type="Pfam" id="PF14602">
    <property type="entry name" value="Hexapep_2"/>
    <property type="match status" value="1"/>
</dbReference>
<keyword evidence="3 4" id="KW-0012">Acyltransferase</keyword>
<evidence type="ECO:0000256" key="3">
    <source>
        <dbReference type="ARBA" id="ARBA00023315"/>
    </source>
</evidence>
<keyword evidence="2 4" id="KW-0808">Transferase</keyword>
<comment type="caution">
    <text evidence="6">The sequence shown here is derived from an EMBL/GenBank/DDBJ whole genome shotgun (WGS) entry which is preliminary data.</text>
</comment>
<dbReference type="InterPro" id="IPR001451">
    <property type="entry name" value="Hexapep"/>
</dbReference>
<keyword evidence="5" id="KW-0812">Transmembrane</keyword>
<evidence type="ECO:0000256" key="4">
    <source>
        <dbReference type="PIRNR" id="PIRNR000441"/>
    </source>
</evidence>
<protein>
    <recommendedName>
        <fullName evidence="4">Serine acetyltransferase</fullName>
        <ecNumber evidence="4">2.3.1.30</ecNumber>
    </recommendedName>
</protein>
<dbReference type="Proteomes" id="UP000305202">
    <property type="component" value="Unassembled WGS sequence"/>
</dbReference>
<keyword evidence="5" id="KW-1133">Transmembrane helix</keyword>
<reference evidence="6 7" key="1">
    <citation type="submission" date="2019-04" db="EMBL/GenBank/DDBJ databases">
        <authorList>
            <person name="Li M."/>
            <person name="Gao C."/>
        </authorList>
    </citation>
    <scope>NUCLEOTIDE SEQUENCE [LARGE SCALE GENOMIC DNA]</scope>
    <source>
        <strain evidence="6 7">BGMRC 2031</strain>
    </source>
</reference>
<dbReference type="SUPFAM" id="SSF51161">
    <property type="entry name" value="Trimeric LpxA-like enzymes"/>
    <property type="match status" value="1"/>
</dbReference>
<proteinExistence type="inferred from homology"/>
<keyword evidence="7" id="KW-1185">Reference proteome</keyword>
<dbReference type="PANTHER" id="PTHR42811">
    <property type="entry name" value="SERINE ACETYLTRANSFERASE"/>
    <property type="match status" value="1"/>
</dbReference>
<dbReference type="Pfam" id="PF00132">
    <property type="entry name" value="Hexapep"/>
    <property type="match status" value="1"/>
</dbReference>
<evidence type="ECO:0000256" key="5">
    <source>
        <dbReference type="SAM" id="Phobius"/>
    </source>
</evidence>
<dbReference type="CDD" id="cd03354">
    <property type="entry name" value="LbH_SAT"/>
    <property type="match status" value="1"/>
</dbReference>
<dbReference type="RefSeq" id="WP_136990507.1">
    <property type="nucleotide sequence ID" value="NZ_SZPQ01000017.1"/>
</dbReference>
<feature type="transmembrane region" description="Helical" evidence="5">
    <location>
        <begin position="45"/>
        <end position="64"/>
    </location>
</feature>
<dbReference type="EMBL" id="SZPQ01000017">
    <property type="protein sequence ID" value="TKI05770.1"/>
    <property type="molecule type" value="Genomic_DNA"/>
</dbReference>
<name>A0ABY2SL87_9HYPH</name>